<accession>A0AAV5WIV9</accession>
<dbReference type="AlphaFoldDB" id="A0AAV5WIV9"/>
<organism evidence="2 3">
    <name type="scientific">Pristionchus fissidentatus</name>
    <dbReference type="NCBI Taxonomy" id="1538716"/>
    <lineage>
        <taxon>Eukaryota</taxon>
        <taxon>Metazoa</taxon>
        <taxon>Ecdysozoa</taxon>
        <taxon>Nematoda</taxon>
        <taxon>Chromadorea</taxon>
        <taxon>Rhabditida</taxon>
        <taxon>Rhabditina</taxon>
        <taxon>Diplogasteromorpha</taxon>
        <taxon>Diplogasteroidea</taxon>
        <taxon>Neodiplogasteridae</taxon>
        <taxon>Pristionchus</taxon>
    </lineage>
</organism>
<proteinExistence type="predicted"/>
<sequence>MRACRRLCAASRTLLQANEVQCSSRFAPLSKRTAALTPPCSSRSFSTASSSTEQSNVPAESNIPTKQTLLRVDWMLEHMLPGLMKTRLKPFFEIVADNVQLDDKLYGYKQSSRSSLFSHIAKIRLYFRYKSPYNKVEYVGSCVYEGEDVVVLLWRLSYLESSFLSYLPAFLTQKEPKIAVMEGALDMHITKEGKVYKIVNRKVTASDLEGAKVMSALKKEQGDRLLAEEEKEWRRKIKEEFEADRLGRL</sequence>
<feature type="region of interest" description="Disordered" evidence="1">
    <location>
        <begin position="40"/>
        <end position="60"/>
    </location>
</feature>
<evidence type="ECO:0000313" key="2">
    <source>
        <dbReference type="EMBL" id="GMT31595.1"/>
    </source>
</evidence>
<keyword evidence="3" id="KW-1185">Reference proteome</keyword>
<dbReference type="EMBL" id="BTSY01000006">
    <property type="protein sequence ID" value="GMT31595.1"/>
    <property type="molecule type" value="Genomic_DNA"/>
</dbReference>
<dbReference type="Proteomes" id="UP001432322">
    <property type="component" value="Unassembled WGS sequence"/>
</dbReference>
<reference evidence="2" key="1">
    <citation type="submission" date="2023-10" db="EMBL/GenBank/DDBJ databases">
        <title>Genome assembly of Pristionchus species.</title>
        <authorList>
            <person name="Yoshida K."/>
            <person name="Sommer R.J."/>
        </authorList>
    </citation>
    <scope>NUCLEOTIDE SEQUENCE</scope>
    <source>
        <strain evidence="2">RS5133</strain>
    </source>
</reference>
<name>A0AAV5WIV9_9BILA</name>
<evidence type="ECO:0000256" key="1">
    <source>
        <dbReference type="SAM" id="MobiDB-lite"/>
    </source>
</evidence>
<feature type="compositionally biased region" description="Low complexity" evidence="1">
    <location>
        <begin position="41"/>
        <end position="55"/>
    </location>
</feature>
<protein>
    <submittedName>
        <fullName evidence="2">Uncharacterized protein</fullName>
    </submittedName>
</protein>
<gene>
    <name evidence="2" type="ORF">PFISCL1PPCAC_22892</name>
</gene>
<comment type="caution">
    <text evidence="2">The sequence shown here is derived from an EMBL/GenBank/DDBJ whole genome shotgun (WGS) entry which is preliminary data.</text>
</comment>
<evidence type="ECO:0000313" key="3">
    <source>
        <dbReference type="Proteomes" id="UP001432322"/>
    </source>
</evidence>